<gene>
    <name evidence="7" type="ORF">PHYEVI_LOCUS1017</name>
</gene>
<keyword evidence="3" id="KW-0722">Serine protease inhibitor</keyword>
<dbReference type="EMBL" id="OU900094">
    <property type="protein sequence ID" value="CAG9854555.1"/>
    <property type="molecule type" value="Genomic_DNA"/>
</dbReference>
<comment type="similarity">
    <text evidence="1 4">Belongs to the serpin family.</text>
</comment>
<protein>
    <recommendedName>
        <fullName evidence="6">Serpin domain-containing protein</fullName>
    </recommendedName>
</protein>
<evidence type="ECO:0000256" key="3">
    <source>
        <dbReference type="ARBA" id="ARBA00022900"/>
    </source>
</evidence>
<dbReference type="Proteomes" id="UP001153712">
    <property type="component" value="Chromosome 1"/>
</dbReference>
<keyword evidence="8" id="KW-1185">Reference proteome</keyword>
<dbReference type="InterPro" id="IPR023796">
    <property type="entry name" value="Serpin_dom"/>
</dbReference>
<feature type="signal peptide" evidence="5">
    <location>
        <begin position="1"/>
        <end position="16"/>
    </location>
</feature>
<keyword evidence="2" id="KW-0646">Protease inhibitor</keyword>
<reference evidence="7" key="1">
    <citation type="submission" date="2022-01" db="EMBL/GenBank/DDBJ databases">
        <authorList>
            <person name="King R."/>
        </authorList>
    </citation>
    <scope>NUCLEOTIDE SEQUENCE</scope>
</reference>
<dbReference type="AlphaFoldDB" id="A0A9N9XMB0"/>
<feature type="domain" description="Serpin" evidence="6">
    <location>
        <begin position="36"/>
        <end position="396"/>
    </location>
</feature>
<evidence type="ECO:0000313" key="8">
    <source>
        <dbReference type="Proteomes" id="UP001153712"/>
    </source>
</evidence>
<sequence>MKVAIIFLLTAYVVCAAPAEEEPLKALATGNRQFAANVYKEIVKTQKGNLIFSPFSAETVLALLSAGAKGDTHDELVSGLSLPRNQQTIQSAFKEFLPTVNKNTDDLKLLSANKIYAGKDVKLEADYNKIASDVYNSGVQNVDFEKNVEAAGIINSWVEEQTNNKIKDLIKPDAIDGSTAMVLVNALYMSAKWVNTFDKYSTAPQKFWRTKDNSVDVPMMKQIDHFRYYDNKDLGVKFLELPYIGDGLSMVIALPDERDGLTAIESNIEKIMEPQPMESKRVDVKLPKFKIESEIKFVDILKSLGVEKIFNPGANLSGLSATHKNLMVSDVIQKAFIDVTESGTEAAAATAVIAVERVMVMELPNPAPIPFHVDHPFSYFIKKDDVILFVGKIDNLN</sequence>
<evidence type="ECO:0000313" key="7">
    <source>
        <dbReference type="EMBL" id="CAG9854555.1"/>
    </source>
</evidence>
<dbReference type="Gene3D" id="2.30.39.10">
    <property type="entry name" value="Alpha-1-antitrypsin, domain 1"/>
    <property type="match status" value="1"/>
</dbReference>
<name>A0A9N9XMB0_PHYSR</name>
<dbReference type="OrthoDB" id="9518664at2759"/>
<dbReference type="SMART" id="SM00093">
    <property type="entry name" value="SERPIN"/>
    <property type="match status" value="1"/>
</dbReference>
<organism evidence="7 8">
    <name type="scientific">Phyllotreta striolata</name>
    <name type="common">Striped flea beetle</name>
    <name type="synonym">Crioceris striolata</name>
    <dbReference type="NCBI Taxonomy" id="444603"/>
    <lineage>
        <taxon>Eukaryota</taxon>
        <taxon>Metazoa</taxon>
        <taxon>Ecdysozoa</taxon>
        <taxon>Arthropoda</taxon>
        <taxon>Hexapoda</taxon>
        <taxon>Insecta</taxon>
        <taxon>Pterygota</taxon>
        <taxon>Neoptera</taxon>
        <taxon>Endopterygota</taxon>
        <taxon>Coleoptera</taxon>
        <taxon>Polyphaga</taxon>
        <taxon>Cucujiformia</taxon>
        <taxon>Chrysomeloidea</taxon>
        <taxon>Chrysomelidae</taxon>
        <taxon>Galerucinae</taxon>
        <taxon>Alticini</taxon>
        <taxon>Phyllotreta</taxon>
    </lineage>
</organism>
<dbReference type="PANTHER" id="PTHR11461:SF211">
    <property type="entry name" value="GH10112P-RELATED"/>
    <property type="match status" value="1"/>
</dbReference>
<feature type="chain" id="PRO_5040122443" description="Serpin domain-containing protein" evidence="5">
    <location>
        <begin position="17"/>
        <end position="397"/>
    </location>
</feature>
<proteinExistence type="inferred from homology"/>
<dbReference type="InterPro" id="IPR042178">
    <property type="entry name" value="Serpin_sf_1"/>
</dbReference>
<dbReference type="SUPFAM" id="SSF56574">
    <property type="entry name" value="Serpins"/>
    <property type="match status" value="1"/>
</dbReference>
<dbReference type="PANTHER" id="PTHR11461">
    <property type="entry name" value="SERINE PROTEASE INHIBITOR, SERPIN"/>
    <property type="match status" value="1"/>
</dbReference>
<evidence type="ECO:0000256" key="1">
    <source>
        <dbReference type="ARBA" id="ARBA00009500"/>
    </source>
</evidence>
<dbReference type="InterPro" id="IPR036186">
    <property type="entry name" value="Serpin_sf"/>
</dbReference>
<dbReference type="GO" id="GO:0004867">
    <property type="term" value="F:serine-type endopeptidase inhibitor activity"/>
    <property type="evidence" value="ECO:0007669"/>
    <property type="project" value="UniProtKB-KW"/>
</dbReference>
<dbReference type="GO" id="GO:0005615">
    <property type="term" value="C:extracellular space"/>
    <property type="evidence" value="ECO:0007669"/>
    <property type="project" value="InterPro"/>
</dbReference>
<dbReference type="Gene3D" id="3.30.497.10">
    <property type="entry name" value="Antithrombin, subunit I, domain 2"/>
    <property type="match status" value="1"/>
</dbReference>
<dbReference type="InterPro" id="IPR042185">
    <property type="entry name" value="Serpin_sf_2"/>
</dbReference>
<evidence type="ECO:0000259" key="6">
    <source>
        <dbReference type="SMART" id="SM00093"/>
    </source>
</evidence>
<evidence type="ECO:0000256" key="4">
    <source>
        <dbReference type="RuleBase" id="RU000411"/>
    </source>
</evidence>
<dbReference type="InterPro" id="IPR000215">
    <property type="entry name" value="Serpin_fam"/>
</dbReference>
<keyword evidence="5" id="KW-0732">Signal</keyword>
<evidence type="ECO:0000256" key="5">
    <source>
        <dbReference type="SAM" id="SignalP"/>
    </source>
</evidence>
<accession>A0A9N9XMB0</accession>
<evidence type="ECO:0000256" key="2">
    <source>
        <dbReference type="ARBA" id="ARBA00022690"/>
    </source>
</evidence>
<dbReference type="Pfam" id="PF00079">
    <property type="entry name" value="Serpin"/>
    <property type="match status" value="1"/>
</dbReference>